<reference evidence="2" key="1">
    <citation type="submission" date="2021-12" db="EMBL/GenBank/DDBJ databases">
        <authorList>
            <person name="Rodrigo-Torres L."/>
            <person name="Arahal R. D."/>
            <person name="Lucena T."/>
        </authorList>
    </citation>
    <scope>NUCLEOTIDE SEQUENCE</scope>
    <source>
        <strain evidence="2">CECT 8226</strain>
    </source>
</reference>
<proteinExistence type="predicted"/>
<dbReference type="InterPro" id="IPR001086">
    <property type="entry name" value="Preph_deHydtase"/>
</dbReference>
<dbReference type="Pfam" id="PF00800">
    <property type="entry name" value="PDT"/>
    <property type="match status" value="1"/>
</dbReference>
<evidence type="ECO:0000313" key="3">
    <source>
        <dbReference type="Proteomes" id="UP000838160"/>
    </source>
</evidence>
<dbReference type="RefSeq" id="WP_237486313.1">
    <property type="nucleotide sequence ID" value="NZ_CAKLCM010000003.1"/>
</dbReference>
<accession>A0ABN8DRV5</accession>
<feature type="domain" description="Prephenate dehydratase" evidence="1">
    <location>
        <begin position="39"/>
        <end position="199"/>
    </location>
</feature>
<keyword evidence="3" id="KW-1185">Reference proteome</keyword>
<comment type="caution">
    <text evidence="2">The sequence shown here is derived from an EMBL/GenBank/DDBJ whole genome shotgun (WGS) entry which is preliminary data.</text>
</comment>
<dbReference type="EMBL" id="CAKLCM010000003">
    <property type="protein sequence ID" value="CAH0529737.1"/>
    <property type="molecule type" value="Genomic_DNA"/>
</dbReference>
<gene>
    <name evidence="2" type="ORF">VHP8226_03493</name>
</gene>
<name>A0ABN8DRV5_9VIBR</name>
<dbReference type="Proteomes" id="UP000838160">
    <property type="component" value="Unassembled WGS sequence"/>
</dbReference>
<sequence>MNAASVELGLPTFSDSLISFNSANNLFRSAYVTRLNHYVLGPKGSNISQAANGWSTKNGLTEKENIIFCETPEEAVTRSESEYKHGEVNLAWTCAVYFREHELFFSNHDHSLFFDQYKMKLDNMQLACKPEKKISLEVATAIASHPSPSVLLRKAGTHISIIDASSNSDAARLCAEGNVDACITTESARKIHGLKTVHEFGSPEMLFFASLPPSSSEYLRGLSYEFR</sequence>
<evidence type="ECO:0000259" key="1">
    <source>
        <dbReference type="Pfam" id="PF00800"/>
    </source>
</evidence>
<protein>
    <recommendedName>
        <fullName evidence="1">Prephenate dehydratase domain-containing protein</fullName>
    </recommendedName>
</protein>
<evidence type="ECO:0000313" key="2">
    <source>
        <dbReference type="EMBL" id="CAH0529737.1"/>
    </source>
</evidence>
<organism evidence="2 3">
    <name type="scientific">Vibrio hippocampi</name>
    <dbReference type="NCBI Taxonomy" id="654686"/>
    <lineage>
        <taxon>Bacteria</taxon>
        <taxon>Pseudomonadati</taxon>
        <taxon>Pseudomonadota</taxon>
        <taxon>Gammaproteobacteria</taxon>
        <taxon>Vibrionales</taxon>
        <taxon>Vibrionaceae</taxon>
        <taxon>Vibrio</taxon>
    </lineage>
</organism>